<keyword evidence="6" id="KW-0949">S-adenosyl-L-methionine</keyword>
<feature type="domain" description="RMT2" evidence="10">
    <location>
        <begin position="166"/>
        <end position="401"/>
    </location>
</feature>
<accession>A0ABR3GE14</accession>
<protein>
    <recommendedName>
        <fullName evidence="8">Arginine N-methyltransferase 2</fullName>
        <ecNumber evidence="8">2.1.1.-</ecNumber>
    </recommendedName>
</protein>
<keyword evidence="12" id="KW-1185">Reference proteome</keyword>
<dbReference type="PANTHER" id="PTHR32379:SF1">
    <property type="entry name" value="GUANIDINOACETATE N-METHYLTRANSFERASE"/>
    <property type="match status" value="1"/>
</dbReference>
<evidence type="ECO:0000259" key="10">
    <source>
        <dbReference type="PROSITE" id="PS51559"/>
    </source>
</evidence>
<comment type="similarity">
    <text evidence="8">Belongs to the class I-like SAM-binding methyltransferase superfamily. RMT2 methyltransferase family.</text>
</comment>
<sequence length="401" mass="43833">MATTLLLPNTDPTATMLLLAATDHNIPVLESLLKTTSANALDPETQQTALHVAIASCTPEDTAEELKAASETVKLLLQHGAIWNDLDMAGDTPGCIAERLGLMGLYELMVDAGVRAEMLLARLDAYQELSGGEDEEMSVDGGGEATEPTDSSIKTDETGLTEPDKDNVTSAGYLASALTYHPDKLVDSDNNGVMMEWERGIMERSVEVLLPHKKPGRRVLNIGFGMGIIDTFFQAKQPAHHVVVEPHPDVLARLTADGWAKKPGVEILPGRWQDVLPALVARDIVFDAIYFDTFAEPYTSLRQFFSEFVIKLLAPAGSPGDGGRFSFFHGLGADRRISYDVYTRIVEMDLFEAGLETKWEIVLLKNGGDAAGEEGAALWHGVRRRYWVLGEYQLPVCQFLG</sequence>
<dbReference type="GO" id="GO:0032259">
    <property type="term" value="P:methylation"/>
    <property type="evidence" value="ECO:0007669"/>
    <property type="project" value="UniProtKB-KW"/>
</dbReference>
<evidence type="ECO:0000256" key="8">
    <source>
        <dbReference type="PIRNR" id="PIRNR038148"/>
    </source>
</evidence>
<dbReference type="Proteomes" id="UP001447188">
    <property type="component" value="Unassembled WGS sequence"/>
</dbReference>
<gene>
    <name evidence="11" type="primary">RMT2</name>
    <name evidence="11" type="ORF">Q9L58_006952</name>
</gene>
<dbReference type="PIRSF" id="PIRSF038148">
    <property type="entry name" value="Arginine_N-mtfrase-2"/>
    <property type="match status" value="1"/>
</dbReference>
<reference evidence="11 12" key="1">
    <citation type="submission" date="2024-02" db="EMBL/GenBank/DDBJ databases">
        <title>Discinaceae phylogenomics.</title>
        <authorList>
            <person name="Dirks A.C."/>
            <person name="James T.Y."/>
        </authorList>
    </citation>
    <scope>NUCLEOTIDE SEQUENCE [LARGE SCALE GENOMIC DNA]</scope>
    <source>
        <strain evidence="11 12">ACD0624</strain>
    </source>
</reference>
<comment type="subunit">
    <text evidence="2 8">Monomer.</text>
</comment>
<dbReference type="InterPro" id="IPR026480">
    <property type="entry name" value="RMT2_dom"/>
</dbReference>
<evidence type="ECO:0000256" key="3">
    <source>
        <dbReference type="ARBA" id="ARBA00022490"/>
    </source>
</evidence>
<evidence type="ECO:0000256" key="1">
    <source>
        <dbReference type="ARBA" id="ARBA00002207"/>
    </source>
</evidence>
<organism evidence="11 12">
    <name type="scientific">Discina gigas</name>
    <dbReference type="NCBI Taxonomy" id="1032678"/>
    <lineage>
        <taxon>Eukaryota</taxon>
        <taxon>Fungi</taxon>
        <taxon>Dikarya</taxon>
        <taxon>Ascomycota</taxon>
        <taxon>Pezizomycotina</taxon>
        <taxon>Pezizomycetes</taxon>
        <taxon>Pezizales</taxon>
        <taxon>Discinaceae</taxon>
        <taxon>Discina</taxon>
    </lineage>
</organism>
<dbReference type="CDD" id="cd02440">
    <property type="entry name" value="AdoMet_MTases"/>
    <property type="match status" value="1"/>
</dbReference>
<feature type="compositionally biased region" description="Basic and acidic residues" evidence="9">
    <location>
        <begin position="153"/>
        <end position="166"/>
    </location>
</feature>
<evidence type="ECO:0000313" key="11">
    <source>
        <dbReference type="EMBL" id="KAL0634145.1"/>
    </source>
</evidence>
<evidence type="ECO:0000313" key="12">
    <source>
        <dbReference type="Proteomes" id="UP001447188"/>
    </source>
</evidence>
<evidence type="ECO:0000256" key="7">
    <source>
        <dbReference type="ARBA" id="ARBA00023242"/>
    </source>
</evidence>
<keyword evidence="5 8" id="KW-0808">Transferase</keyword>
<dbReference type="InterPro" id="IPR017408">
    <property type="entry name" value="Arginine_N-MeTrfase_2"/>
</dbReference>
<dbReference type="EC" id="2.1.1.-" evidence="8"/>
<proteinExistence type="inferred from homology"/>
<dbReference type="Gene3D" id="1.25.40.20">
    <property type="entry name" value="Ankyrin repeat-containing domain"/>
    <property type="match status" value="1"/>
</dbReference>
<comment type="caution">
    <text evidence="11">The sequence shown here is derived from an EMBL/GenBank/DDBJ whole genome shotgun (WGS) entry which is preliminary data.</text>
</comment>
<evidence type="ECO:0000256" key="5">
    <source>
        <dbReference type="ARBA" id="ARBA00022679"/>
    </source>
</evidence>
<evidence type="ECO:0000256" key="9">
    <source>
        <dbReference type="SAM" id="MobiDB-lite"/>
    </source>
</evidence>
<keyword evidence="4 8" id="KW-0489">Methyltransferase</keyword>
<name>A0ABR3GE14_9PEZI</name>
<evidence type="ECO:0000256" key="4">
    <source>
        <dbReference type="ARBA" id="ARBA00022603"/>
    </source>
</evidence>
<dbReference type="EMBL" id="JBBBZM010000103">
    <property type="protein sequence ID" value="KAL0634145.1"/>
    <property type="molecule type" value="Genomic_DNA"/>
</dbReference>
<dbReference type="Gene3D" id="3.40.50.150">
    <property type="entry name" value="Vaccinia Virus protein VP39"/>
    <property type="match status" value="1"/>
</dbReference>
<keyword evidence="3 8" id="KW-0963">Cytoplasm</keyword>
<feature type="region of interest" description="Disordered" evidence="9">
    <location>
        <begin position="131"/>
        <end position="166"/>
    </location>
</feature>
<dbReference type="GO" id="GO:0019702">
    <property type="term" value="F:protein arginine N5-methyltransferase activity"/>
    <property type="evidence" value="ECO:0007669"/>
    <property type="project" value="UniProtKB-EC"/>
</dbReference>
<comment type="subcellular location">
    <subcellularLocation>
        <location evidence="8">Cytoplasm</location>
    </subcellularLocation>
    <subcellularLocation>
        <location evidence="8">Nucleus</location>
    </subcellularLocation>
</comment>
<dbReference type="PANTHER" id="PTHR32379">
    <property type="entry name" value="GUANIDINOACETATE N-METHYLTRANSFERASE"/>
    <property type="match status" value="1"/>
</dbReference>
<dbReference type="PROSITE" id="PS51559">
    <property type="entry name" value="SAM_RMT2"/>
    <property type="match status" value="1"/>
</dbReference>
<dbReference type="InterPro" id="IPR051038">
    <property type="entry name" value="RMT2/GAMT_Mtase"/>
</dbReference>
<dbReference type="SUPFAM" id="SSF48403">
    <property type="entry name" value="Ankyrin repeat"/>
    <property type="match status" value="1"/>
</dbReference>
<evidence type="ECO:0000256" key="6">
    <source>
        <dbReference type="ARBA" id="ARBA00022691"/>
    </source>
</evidence>
<dbReference type="SUPFAM" id="SSF53335">
    <property type="entry name" value="S-adenosyl-L-methionine-dependent methyltransferases"/>
    <property type="match status" value="1"/>
</dbReference>
<keyword evidence="7 8" id="KW-0539">Nucleus</keyword>
<dbReference type="InterPro" id="IPR029063">
    <property type="entry name" value="SAM-dependent_MTases_sf"/>
</dbReference>
<dbReference type="InterPro" id="IPR036770">
    <property type="entry name" value="Ankyrin_rpt-contain_sf"/>
</dbReference>
<comment type="function">
    <text evidence="1 8">S-adenosyl-L-methionine-dependent protein-arginine N-methyltransferase that methylates the delta-nitrogen atom of arginine residues to form N5-methylarginine (type IV) in target proteins. Monomethylates ribosomal protein L12.</text>
</comment>
<evidence type="ECO:0000256" key="2">
    <source>
        <dbReference type="ARBA" id="ARBA00011245"/>
    </source>
</evidence>